<keyword evidence="1" id="KW-0472">Membrane</keyword>
<name>A0A177N1W9_9GAMM</name>
<keyword evidence="1" id="KW-0812">Transmembrane</keyword>
<dbReference type="GO" id="GO:0016491">
    <property type="term" value="F:oxidoreductase activity"/>
    <property type="evidence" value="ECO:0007669"/>
    <property type="project" value="InterPro"/>
</dbReference>
<evidence type="ECO:0000256" key="1">
    <source>
        <dbReference type="SAM" id="Phobius"/>
    </source>
</evidence>
<dbReference type="GO" id="GO:0008610">
    <property type="term" value="P:lipid biosynthetic process"/>
    <property type="evidence" value="ECO:0007669"/>
    <property type="project" value="InterPro"/>
</dbReference>
<proteinExistence type="predicted"/>
<organism evidence="3 4">
    <name type="scientific">Methylomonas koyamae</name>
    <dbReference type="NCBI Taxonomy" id="702114"/>
    <lineage>
        <taxon>Bacteria</taxon>
        <taxon>Pseudomonadati</taxon>
        <taxon>Pseudomonadota</taxon>
        <taxon>Gammaproteobacteria</taxon>
        <taxon>Methylococcales</taxon>
        <taxon>Methylococcaceae</taxon>
        <taxon>Methylomonas</taxon>
    </lineage>
</organism>
<evidence type="ECO:0000313" key="4">
    <source>
        <dbReference type="Proteomes" id="UP000077628"/>
    </source>
</evidence>
<keyword evidence="1" id="KW-1133">Transmembrane helix</keyword>
<comment type="caution">
    <text evidence="3">The sequence shown here is derived from an EMBL/GenBank/DDBJ whole genome shotgun (WGS) entry which is preliminary data.</text>
</comment>
<feature type="transmembrane region" description="Helical" evidence="1">
    <location>
        <begin position="72"/>
        <end position="104"/>
    </location>
</feature>
<protein>
    <recommendedName>
        <fullName evidence="2">Fatty acid hydroxylase domain-containing protein</fullName>
    </recommendedName>
</protein>
<dbReference type="AlphaFoldDB" id="A0A177N1W9"/>
<evidence type="ECO:0000259" key="2">
    <source>
        <dbReference type="Pfam" id="PF04116"/>
    </source>
</evidence>
<accession>A0A177N1W9</accession>
<sequence length="162" mass="18735">MFAVQFVLALCYANLGEWLMHKFILHGLGKRQNSFWAYHWHGHHATCAEHAMYDPGYAKIRLNAWNAQTKELAVLAGIAALHAPLLAIWPGFPCGLYFSLLIYYTRHRKAHLDPAWGRRHLSWHYDHHTLNKPGNWCVTWPGCDYLFGTRLSAQKPNDADRI</sequence>
<dbReference type="EMBL" id="LUUK01000226">
    <property type="protein sequence ID" value="OAI11882.1"/>
    <property type="molecule type" value="Genomic_DNA"/>
</dbReference>
<keyword evidence="4" id="KW-1185">Reference proteome</keyword>
<evidence type="ECO:0000313" key="3">
    <source>
        <dbReference type="EMBL" id="OAI11882.1"/>
    </source>
</evidence>
<reference evidence="4" key="1">
    <citation type="submission" date="2016-03" db="EMBL/GenBank/DDBJ databases">
        <authorList>
            <person name="Heylen K."/>
            <person name="De Vos P."/>
            <person name="Vekeman B."/>
        </authorList>
    </citation>
    <scope>NUCLEOTIDE SEQUENCE [LARGE SCALE GENOMIC DNA]</scope>
    <source>
        <strain evidence="4">R-45383</strain>
    </source>
</reference>
<gene>
    <name evidence="3" type="ORF">A1355_15265</name>
</gene>
<dbReference type="GO" id="GO:0005506">
    <property type="term" value="F:iron ion binding"/>
    <property type="evidence" value="ECO:0007669"/>
    <property type="project" value="InterPro"/>
</dbReference>
<dbReference type="InterPro" id="IPR006694">
    <property type="entry name" value="Fatty_acid_hydroxylase"/>
</dbReference>
<feature type="domain" description="Fatty acid hydroxylase" evidence="2">
    <location>
        <begin position="6"/>
        <end position="149"/>
    </location>
</feature>
<dbReference type="OrthoDB" id="5571491at2"/>
<dbReference type="STRING" id="702114.A1355_15265"/>
<dbReference type="Proteomes" id="UP000077628">
    <property type="component" value="Unassembled WGS sequence"/>
</dbReference>
<dbReference type="Pfam" id="PF04116">
    <property type="entry name" value="FA_hydroxylase"/>
    <property type="match status" value="1"/>
</dbReference>